<organism evidence="2 3">
    <name type="scientific">Pseudopithomyces chartarum</name>
    <dbReference type="NCBI Taxonomy" id="1892770"/>
    <lineage>
        <taxon>Eukaryota</taxon>
        <taxon>Fungi</taxon>
        <taxon>Dikarya</taxon>
        <taxon>Ascomycota</taxon>
        <taxon>Pezizomycotina</taxon>
        <taxon>Dothideomycetes</taxon>
        <taxon>Pleosporomycetidae</taxon>
        <taxon>Pleosporales</taxon>
        <taxon>Massarineae</taxon>
        <taxon>Didymosphaeriaceae</taxon>
        <taxon>Pseudopithomyces</taxon>
    </lineage>
</organism>
<evidence type="ECO:0000313" key="2">
    <source>
        <dbReference type="EMBL" id="KAK3214392.1"/>
    </source>
</evidence>
<evidence type="ECO:0000256" key="1">
    <source>
        <dbReference type="SAM" id="MobiDB-lite"/>
    </source>
</evidence>
<dbReference type="Proteomes" id="UP001280581">
    <property type="component" value="Unassembled WGS sequence"/>
</dbReference>
<dbReference type="EMBL" id="WVTA01000003">
    <property type="protein sequence ID" value="KAK3214392.1"/>
    <property type="molecule type" value="Genomic_DNA"/>
</dbReference>
<accession>A0AAN6M3U1</accession>
<feature type="compositionally biased region" description="Polar residues" evidence="1">
    <location>
        <begin position="515"/>
        <end position="530"/>
    </location>
</feature>
<feature type="region of interest" description="Disordered" evidence="1">
    <location>
        <begin position="49"/>
        <end position="70"/>
    </location>
</feature>
<name>A0AAN6M3U1_9PLEO</name>
<keyword evidence="3" id="KW-1185">Reference proteome</keyword>
<evidence type="ECO:0000313" key="3">
    <source>
        <dbReference type="Proteomes" id="UP001280581"/>
    </source>
</evidence>
<comment type="caution">
    <text evidence="2">The sequence shown here is derived from an EMBL/GenBank/DDBJ whole genome shotgun (WGS) entry which is preliminary data.</text>
</comment>
<reference evidence="2 3" key="1">
    <citation type="submission" date="2021-02" db="EMBL/GenBank/DDBJ databases">
        <title>Genome assembly of Pseudopithomyces chartarum.</title>
        <authorList>
            <person name="Jauregui R."/>
            <person name="Singh J."/>
            <person name="Voisey C."/>
        </authorList>
    </citation>
    <scope>NUCLEOTIDE SEQUENCE [LARGE SCALE GENOMIC DNA]</scope>
    <source>
        <strain evidence="2 3">AGR01</strain>
    </source>
</reference>
<feature type="region of interest" description="Disordered" evidence="1">
    <location>
        <begin position="509"/>
        <end position="530"/>
    </location>
</feature>
<protein>
    <submittedName>
        <fullName evidence="2">Uncharacterized protein</fullName>
    </submittedName>
</protein>
<dbReference type="AlphaFoldDB" id="A0AAN6M3U1"/>
<gene>
    <name evidence="2" type="ORF">GRF29_19g11552</name>
</gene>
<sequence>MSTLLAPFHHGMRLGQGFNSFSQELKINDVVQKPGGIPATDTDLNRVSAYKPRATDPRNAATPLSTPEGTVSRIDPHTQVSQTIKWEARFIQHLSDITRRMDVSGAHIIRSDSLGSTSKAQGYIVDEVVFKEADLNYMIHVEVLNQRLVGDSVTQFIPLRNVSPIRFTEVYGDSFISGFLEGGTFNALVSIKLNKEVASGVVERALTDAFIGLPGLGSFDKVHGAGSTVGILTAHESSISVAWSGGGEIMPQDSNQWDIENLRKTAMEFPDAVALCPERTSAIITKYTALRSFHELPQRGFPLSYENAGFQAHDLLDSYSDYKVILAALRGLIIDINKNGHDLVEQRQRPDLIDFADKIRKSIAQRKIAIAAKRQLLSVAAFTNLTSPSAGVDEADSPMIMEDVLPPNPLTPYKASVVGLEEALHDARFEMTKIAKEVDKLIMYPQILSDISRPPQFLSPSVFKLLIPVPNSHAVNTPDSQEVIDSLSKAKDAALAALDTARLQNKALEEREKSASSQLETANAKLSDTNKTLEDQKKQITTLENSLSTSTSRITELSTNTKAIQAGLDEEKNKVSDLTKISSMSKDYISARLRNACHKETLVTVRALRAEKGGVDVQQKFNTMLGEIWSGSRSEIKFGELGPDPYDPNQPGNADKSFSFIRDLEFRRGNYDTGFVDHTNFIGMSKNTTITEDFYRILLNAPSSDHESMTSFVSKVGKYRLKGANFRFTDSVGAPLEKPLTMWDTNWPEIDEYDVVKEIIFYKSTSNVGARNPGFVGISLTTEGLEKPVVVGTPTSIMERVVLEEDDRIVGAELRGGLISGYGKGDVPGPTAAWFWTHTGKKLGFDLEPQQKNRPMQSGPAPIPGYVLKGFWGGKGEILDRIGIIWGIDAPRKELEEQYRTFCWNYSALSGPWKKFVQDYSRPDWRMSDVAGLPTTGEISHPIGSVASNLLLKNIVVYQGSEDFYGFKLVYQDKNGEEKPVMLGTTKEASTVLTSDFLHSVVSVAIWCGESPSMKAKIPLRVRLISPISKMEDAQGYNSEWIGLNVSAVGPVLSVKPGEGWLFKGFAMQRDTQMVRSMAVLWGRDDAAFG</sequence>
<proteinExistence type="predicted"/>